<feature type="domain" description="2Fe-2S ferredoxin-type" evidence="6">
    <location>
        <begin position="65"/>
        <end position="170"/>
    </location>
</feature>
<proteinExistence type="predicted"/>
<dbReference type="GO" id="GO:0009055">
    <property type="term" value="F:electron transfer activity"/>
    <property type="evidence" value="ECO:0007669"/>
    <property type="project" value="TreeGrafter"/>
</dbReference>
<dbReference type="InterPro" id="IPR036010">
    <property type="entry name" value="2Fe-2S_ferredoxin-like_sf"/>
</dbReference>
<dbReference type="PANTHER" id="PTHR23426">
    <property type="entry name" value="FERREDOXIN/ADRENODOXIN"/>
    <property type="match status" value="1"/>
</dbReference>
<dbReference type="OMA" id="MLDMAFF"/>
<dbReference type="GO" id="GO:0140647">
    <property type="term" value="P:P450-containing electron transport chain"/>
    <property type="evidence" value="ECO:0007669"/>
    <property type="project" value="InterPro"/>
</dbReference>
<dbReference type="PROSITE" id="PS51085">
    <property type="entry name" value="2FE2S_FER_2"/>
    <property type="match status" value="1"/>
</dbReference>
<comment type="caution">
    <text evidence="7">The sequence shown here is derived from an EMBL/GenBank/DDBJ whole genome shotgun (WGS) entry which is preliminary data.</text>
</comment>
<dbReference type="GO" id="GO:0051537">
    <property type="term" value="F:2 iron, 2 sulfur cluster binding"/>
    <property type="evidence" value="ECO:0007669"/>
    <property type="project" value="UniProtKB-KW"/>
</dbReference>
<dbReference type="AlphaFoldDB" id="F9WBQ2"/>
<dbReference type="GO" id="GO:0046872">
    <property type="term" value="F:metal ion binding"/>
    <property type="evidence" value="ECO:0007669"/>
    <property type="project" value="UniProtKB-KW"/>
</dbReference>
<keyword evidence="3" id="KW-0408">Iron</keyword>
<dbReference type="VEuPathDB" id="TriTrypDB:TcIL3000_0_52800"/>
<dbReference type="CDD" id="cd00207">
    <property type="entry name" value="fer2"/>
    <property type="match status" value="1"/>
</dbReference>
<protein>
    <submittedName>
        <fullName evidence="7">WGS project CAEQ00000000 data, annotated contig 2132</fullName>
    </submittedName>
</protein>
<dbReference type="InterPro" id="IPR001041">
    <property type="entry name" value="2Fe-2S_ferredoxin-type"/>
</dbReference>
<dbReference type="SUPFAM" id="SSF54292">
    <property type="entry name" value="2Fe-2S ferredoxin-like"/>
    <property type="match status" value="1"/>
</dbReference>
<dbReference type="PROSITE" id="PS00814">
    <property type="entry name" value="ADX"/>
    <property type="match status" value="1"/>
</dbReference>
<evidence type="ECO:0000259" key="6">
    <source>
        <dbReference type="PROSITE" id="PS51085"/>
    </source>
</evidence>
<organism evidence="7 8">
    <name type="scientific">Trypanosoma congolense (strain IL3000)</name>
    <dbReference type="NCBI Taxonomy" id="1068625"/>
    <lineage>
        <taxon>Eukaryota</taxon>
        <taxon>Discoba</taxon>
        <taxon>Euglenozoa</taxon>
        <taxon>Kinetoplastea</taxon>
        <taxon>Metakinetoplastina</taxon>
        <taxon>Trypanosomatida</taxon>
        <taxon>Trypanosomatidae</taxon>
        <taxon>Trypanosoma</taxon>
        <taxon>Nannomonas</taxon>
    </lineage>
</organism>
<dbReference type="Proteomes" id="UP000000702">
    <property type="component" value="Unassembled WGS sequence"/>
</dbReference>
<keyword evidence="4" id="KW-0411">Iron-sulfur</keyword>
<evidence type="ECO:0000256" key="5">
    <source>
        <dbReference type="ARBA" id="ARBA00034078"/>
    </source>
</evidence>
<dbReference type="Pfam" id="PF00111">
    <property type="entry name" value="Fer2"/>
    <property type="match status" value="1"/>
</dbReference>
<keyword evidence="1" id="KW-0001">2Fe-2S</keyword>
<keyword evidence="2" id="KW-0479">Metal-binding</keyword>
<dbReference type="PRINTS" id="PR00355">
    <property type="entry name" value="ADRENODOXIN"/>
</dbReference>
<evidence type="ECO:0000313" key="7">
    <source>
        <dbReference type="EMBL" id="CCD14685.1"/>
    </source>
</evidence>
<sequence>MLHRLYAPQRCLAVVGSGQVARTSPVSFFIRGMCVTARGSRRPCTNAALWYATRFHANDSGDRSKPLTLYLQLPCGTTQALTAYEGQTLLDVAGEHGLPIEGACGGSCACSTCHVYLENDEAMTLFDDPTDEENDMLDMAFFPQPTSRLGCQLVLKQKHDGLRLSLPKATRNMYVDGHTVAPHQ</sequence>
<evidence type="ECO:0000256" key="2">
    <source>
        <dbReference type="ARBA" id="ARBA00022723"/>
    </source>
</evidence>
<comment type="cofactor">
    <cofactor evidence="5">
        <name>[2Fe-2S] cluster</name>
        <dbReference type="ChEBI" id="CHEBI:190135"/>
    </cofactor>
</comment>
<evidence type="ECO:0000313" key="8">
    <source>
        <dbReference type="Proteomes" id="UP000000702"/>
    </source>
</evidence>
<dbReference type="InterPro" id="IPR018298">
    <property type="entry name" value="Adrenodoxin_Fe-S_BS"/>
</dbReference>
<dbReference type="InterPro" id="IPR001055">
    <property type="entry name" value="Adrenodoxin-like"/>
</dbReference>
<evidence type="ECO:0000256" key="4">
    <source>
        <dbReference type="ARBA" id="ARBA00023014"/>
    </source>
</evidence>
<gene>
    <name evidence="7" type="ORF">TCIL3000_0_52800</name>
</gene>
<name>F9WBQ2_TRYCI</name>
<dbReference type="GO" id="GO:0005739">
    <property type="term" value="C:mitochondrion"/>
    <property type="evidence" value="ECO:0007669"/>
    <property type="project" value="TreeGrafter"/>
</dbReference>
<reference evidence="8" key="1">
    <citation type="submission" date="2011-07" db="EMBL/GenBank/DDBJ databases">
        <title>Divergent evolution of antigenic variation in African trypanosomes.</title>
        <authorList>
            <person name="Jackson A.P."/>
            <person name="Berry A."/>
            <person name="Allison H.C."/>
            <person name="Burton P."/>
            <person name="Anderson J."/>
            <person name="Aslett M."/>
            <person name="Brown R."/>
            <person name="Corton N."/>
            <person name="Harris D."/>
            <person name="Hauser H."/>
            <person name="Gamble J."/>
            <person name="Gilderthorp R."/>
            <person name="McQuillan J."/>
            <person name="Quail M.A."/>
            <person name="Sanders M."/>
            <person name="Van Tonder A."/>
            <person name="Ginger M.L."/>
            <person name="Donelson J.E."/>
            <person name="Field M.C."/>
            <person name="Barry J.D."/>
            <person name="Berriman M."/>
            <person name="Hertz-Fowler C."/>
        </authorList>
    </citation>
    <scope>NUCLEOTIDE SEQUENCE [LARGE SCALE GENOMIC DNA]</scope>
    <source>
        <strain evidence="8">IL3000</strain>
    </source>
</reference>
<dbReference type="Gene3D" id="3.10.20.30">
    <property type="match status" value="1"/>
</dbReference>
<keyword evidence="8" id="KW-1185">Reference proteome</keyword>
<dbReference type="InterPro" id="IPR012675">
    <property type="entry name" value="Beta-grasp_dom_sf"/>
</dbReference>
<evidence type="ECO:0000256" key="1">
    <source>
        <dbReference type="ARBA" id="ARBA00022714"/>
    </source>
</evidence>
<evidence type="ECO:0000256" key="3">
    <source>
        <dbReference type="ARBA" id="ARBA00023004"/>
    </source>
</evidence>
<reference evidence="7 8" key="2">
    <citation type="journal article" date="2012" name="Proc. Natl. Acad. Sci. U.S.A.">
        <title>Antigenic diversity is generated by distinct evolutionary mechanisms in African trypanosome species.</title>
        <authorList>
            <person name="Jackson A.P."/>
            <person name="Berry A."/>
            <person name="Aslett M."/>
            <person name="Allison H.C."/>
            <person name="Burton P."/>
            <person name="Vavrova-Anderson J."/>
            <person name="Brown R."/>
            <person name="Browne H."/>
            <person name="Corton N."/>
            <person name="Hauser H."/>
            <person name="Gamble J."/>
            <person name="Gilderthorp R."/>
            <person name="Marcello L."/>
            <person name="McQuillan J."/>
            <person name="Otto T.D."/>
            <person name="Quail M.A."/>
            <person name="Sanders M.J."/>
            <person name="van Tonder A."/>
            <person name="Ginger M.L."/>
            <person name="Field M.C."/>
            <person name="Barry J.D."/>
            <person name="Hertz-Fowler C."/>
            <person name="Berriman M."/>
        </authorList>
    </citation>
    <scope>NUCLEOTIDE SEQUENCE [LARGE SCALE GENOMIC DNA]</scope>
    <source>
        <strain evidence="7 8">IL3000</strain>
    </source>
</reference>
<accession>F9WBQ2</accession>
<dbReference type="EMBL" id="CAEQ01001611">
    <property type="protein sequence ID" value="CCD14685.1"/>
    <property type="molecule type" value="Genomic_DNA"/>
</dbReference>
<dbReference type="PANTHER" id="PTHR23426:SF63">
    <property type="entry name" value="TRANSFER PROTEIN, PUTATIVE-RELATED"/>
    <property type="match status" value="1"/>
</dbReference>